<evidence type="ECO:0000259" key="4">
    <source>
        <dbReference type="PROSITE" id="PS51071"/>
    </source>
</evidence>
<feature type="domain" description="SIS" evidence="5">
    <location>
        <begin position="125"/>
        <end position="266"/>
    </location>
</feature>
<dbReference type="PATRIC" id="fig|135826.4.peg.3145"/>
<evidence type="ECO:0008006" key="8">
    <source>
        <dbReference type="Google" id="ProtNLM"/>
    </source>
</evidence>
<keyword evidence="3" id="KW-0804">Transcription</keyword>
<dbReference type="GO" id="GO:0097367">
    <property type="term" value="F:carbohydrate derivative binding"/>
    <property type="evidence" value="ECO:0007669"/>
    <property type="project" value="InterPro"/>
</dbReference>
<dbReference type="PROSITE" id="PS51464">
    <property type="entry name" value="SIS"/>
    <property type="match status" value="1"/>
</dbReference>
<evidence type="ECO:0000313" key="7">
    <source>
        <dbReference type="Proteomes" id="UP000031950"/>
    </source>
</evidence>
<dbReference type="SUPFAM" id="SSF46689">
    <property type="entry name" value="Homeodomain-like"/>
    <property type="match status" value="1"/>
</dbReference>
<dbReference type="InterPro" id="IPR047640">
    <property type="entry name" value="RpiR-like"/>
</dbReference>
<keyword evidence="2" id="KW-0238">DNA-binding</keyword>
<dbReference type="CDD" id="cd05013">
    <property type="entry name" value="SIS_RpiR"/>
    <property type="match status" value="1"/>
</dbReference>
<dbReference type="EMBL" id="JXRQ01000029">
    <property type="protein sequence ID" value="KIL43459.1"/>
    <property type="molecule type" value="Genomic_DNA"/>
</dbReference>
<dbReference type="InterPro" id="IPR001347">
    <property type="entry name" value="SIS_dom"/>
</dbReference>
<gene>
    <name evidence="6" type="ORF">KP77_31650</name>
</gene>
<evidence type="ECO:0000256" key="1">
    <source>
        <dbReference type="ARBA" id="ARBA00023015"/>
    </source>
</evidence>
<dbReference type="InterPro" id="IPR000281">
    <property type="entry name" value="HTH_RpiR"/>
</dbReference>
<keyword evidence="7" id="KW-1185">Reference proteome</keyword>
<dbReference type="PANTHER" id="PTHR30514:SF10">
    <property type="entry name" value="MURR_RPIR FAMILY TRANSCRIPTIONAL REGULATOR"/>
    <property type="match status" value="1"/>
</dbReference>
<sequence>MGEIKGGIIILSEMAGKLPKSESKIAQYILSHPEEAVQLTAAKLGEKSGTSSAAVIRLCKSVGFSGFQELKIRVAGDLKEDNKESYRDINPKEEVKNIVSKVTQNTIRMLRETVDILSVKEINQAVEVLSKAKSIIFLGFGGSYIAAKDAEQKFMRIGKEVHAFSDTHMAATLIANKGVNDVVVGISFSGNTPEVARLLELAHSKGVQTIGITKYGRSLVSEQADIQLFISPTGEATLRSGATSSRMAQLHVIDILLICIASREYENTMKQIDETRDSISFLRKDK</sequence>
<dbReference type="Gene3D" id="3.40.50.10490">
    <property type="entry name" value="Glucose-6-phosphate isomerase like protein, domain 1"/>
    <property type="match status" value="1"/>
</dbReference>
<dbReference type="RefSeq" id="WP_041123666.1">
    <property type="nucleotide sequence ID" value="NZ_JXRQ01000029.1"/>
</dbReference>
<dbReference type="InterPro" id="IPR035472">
    <property type="entry name" value="RpiR-like_SIS"/>
</dbReference>
<evidence type="ECO:0000256" key="3">
    <source>
        <dbReference type="ARBA" id="ARBA00023163"/>
    </source>
</evidence>
<reference evidence="6 7" key="1">
    <citation type="submission" date="2015-01" db="EMBL/GenBank/DDBJ databases">
        <title>Genome sequence of Jeotgalibacillus alimentarius.</title>
        <authorList>
            <person name="Goh K.M."/>
            <person name="Chan K.-G."/>
            <person name="Yaakop A.S."/>
            <person name="Ee R."/>
            <person name="Gan H.M."/>
            <person name="Chan C.S."/>
        </authorList>
    </citation>
    <scope>NUCLEOTIDE SEQUENCE [LARGE SCALE GENOMIC DNA]</scope>
    <source>
        <strain evidence="6 7">YKJ-13</strain>
    </source>
</reference>
<dbReference type="AlphaFoldDB" id="A0A0C2RNY5"/>
<dbReference type="GO" id="GO:0003700">
    <property type="term" value="F:DNA-binding transcription factor activity"/>
    <property type="evidence" value="ECO:0007669"/>
    <property type="project" value="InterPro"/>
</dbReference>
<accession>A0A0C2RNY5</accession>
<dbReference type="InterPro" id="IPR046348">
    <property type="entry name" value="SIS_dom_sf"/>
</dbReference>
<dbReference type="GO" id="GO:0003677">
    <property type="term" value="F:DNA binding"/>
    <property type="evidence" value="ECO:0007669"/>
    <property type="project" value="UniProtKB-KW"/>
</dbReference>
<dbReference type="Pfam" id="PF01418">
    <property type="entry name" value="HTH_6"/>
    <property type="match status" value="1"/>
</dbReference>
<proteinExistence type="predicted"/>
<organism evidence="6 7">
    <name type="scientific">Jeotgalibacillus alimentarius</name>
    <dbReference type="NCBI Taxonomy" id="135826"/>
    <lineage>
        <taxon>Bacteria</taxon>
        <taxon>Bacillati</taxon>
        <taxon>Bacillota</taxon>
        <taxon>Bacilli</taxon>
        <taxon>Bacillales</taxon>
        <taxon>Caryophanaceae</taxon>
        <taxon>Jeotgalibacillus</taxon>
    </lineage>
</organism>
<comment type="caution">
    <text evidence="6">The sequence shown here is derived from an EMBL/GenBank/DDBJ whole genome shotgun (WGS) entry which is preliminary data.</text>
</comment>
<protein>
    <recommendedName>
        <fullName evidence="8">RpiR family transcriptional regulator</fullName>
    </recommendedName>
</protein>
<dbReference type="GO" id="GO:1901135">
    <property type="term" value="P:carbohydrate derivative metabolic process"/>
    <property type="evidence" value="ECO:0007669"/>
    <property type="project" value="InterPro"/>
</dbReference>
<evidence type="ECO:0000259" key="5">
    <source>
        <dbReference type="PROSITE" id="PS51464"/>
    </source>
</evidence>
<dbReference type="InterPro" id="IPR036388">
    <property type="entry name" value="WH-like_DNA-bd_sf"/>
</dbReference>
<feature type="domain" description="HTH rpiR-type" evidence="4">
    <location>
        <begin position="5"/>
        <end position="81"/>
    </location>
</feature>
<dbReference type="Proteomes" id="UP000031950">
    <property type="component" value="Unassembled WGS sequence"/>
</dbReference>
<dbReference type="SUPFAM" id="SSF53697">
    <property type="entry name" value="SIS domain"/>
    <property type="match status" value="1"/>
</dbReference>
<evidence type="ECO:0000313" key="6">
    <source>
        <dbReference type="EMBL" id="KIL43459.1"/>
    </source>
</evidence>
<dbReference type="InterPro" id="IPR009057">
    <property type="entry name" value="Homeodomain-like_sf"/>
</dbReference>
<dbReference type="PROSITE" id="PS51071">
    <property type="entry name" value="HTH_RPIR"/>
    <property type="match status" value="1"/>
</dbReference>
<name>A0A0C2RNY5_9BACL</name>
<dbReference type="Gene3D" id="1.10.10.10">
    <property type="entry name" value="Winged helix-like DNA-binding domain superfamily/Winged helix DNA-binding domain"/>
    <property type="match status" value="1"/>
</dbReference>
<dbReference type="STRING" id="135826.KP77_31650"/>
<keyword evidence="1" id="KW-0805">Transcription regulation</keyword>
<dbReference type="OrthoDB" id="3684496at2"/>
<evidence type="ECO:0000256" key="2">
    <source>
        <dbReference type="ARBA" id="ARBA00023125"/>
    </source>
</evidence>
<dbReference type="Pfam" id="PF01380">
    <property type="entry name" value="SIS"/>
    <property type="match status" value="1"/>
</dbReference>
<dbReference type="PANTHER" id="PTHR30514">
    <property type="entry name" value="GLUCOKINASE"/>
    <property type="match status" value="1"/>
</dbReference>